<evidence type="ECO:0000256" key="1">
    <source>
        <dbReference type="ARBA" id="ARBA00022527"/>
    </source>
</evidence>
<evidence type="ECO:0000256" key="3">
    <source>
        <dbReference type="ARBA" id="ARBA00022741"/>
    </source>
</evidence>
<evidence type="ECO:0000256" key="6">
    <source>
        <dbReference type="PROSITE-ProRule" id="PRU10141"/>
    </source>
</evidence>
<evidence type="ECO:0000313" key="9">
    <source>
        <dbReference type="EMBL" id="GMI54696.1"/>
    </source>
</evidence>
<reference evidence="9 10" key="1">
    <citation type="journal article" date="2023" name="Commun. Biol.">
        <title>Genome analysis of Parmales, the sister group of diatoms, reveals the evolutionary specialization of diatoms from phago-mixotrophs to photoautotrophs.</title>
        <authorList>
            <person name="Ban H."/>
            <person name="Sato S."/>
            <person name="Yoshikawa S."/>
            <person name="Yamada K."/>
            <person name="Nakamura Y."/>
            <person name="Ichinomiya M."/>
            <person name="Sato N."/>
            <person name="Blanc-Mathieu R."/>
            <person name="Endo H."/>
            <person name="Kuwata A."/>
            <person name="Ogata H."/>
        </authorList>
    </citation>
    <scope>NUCLEOTIDE SEQUENCE [LARGE SCALE GENOMIC DNA]</scope>
</reference>
<dbReference type="PANTHER" id="PTHR24351">
    <property type="entry name" value="RIBOSOMAL PROTEIN S6 KINASE"/>
    <property type="match status" value="1"/>
</dbReference>
<dbReference type="Gene3D" id="1.10.510.10">
    <property type="entry name" value="Transferase(Phosphotransferase) domain 1"/>
    <property type="match status" value="1"/>
</dbReference>
<keyword evidence="4" id="KW-0418">Kinase</keyword>
<evidence type="ECO:0000256" key="4">
    <source>
        <dbReference type="ARBA" id="ARBA00022777"/>
    </source>
</evidence>
<evidence type="ECO:0000313" key="10">
    <source>
        <dbReference type="Proteomes" id="UP001165060"/>
    </source>
</evidence>
<keyword evidence="1" id="KW-0723">Serine/threonine-protein kinase</keyword>
<proteinExistence type="predicted"/>
<dbReference type="Gene3D" id="3.30.200.20">
    <property type="entry name" value="Phosphorylase Kinase, domain 1"/>
    <property type="match status" value="1"/>
</dbReference>
<feature type="domain" description="Protein kinase" evidence="8">
    <location>
        <begin position="103"/>
        <end position="484"/>
    </location>
</feature>
<feature type="binding site" evidence="6">
    <location>
        <position position="132"/>
    </location>
    <ligand>
        <name>ATP</name>
        <dbReference type="ChEBI" id="CHEBI:30616"/>
    </ligand>
</feature>
<dbReference type="SMART" id="SM00220">
    <property type="entry name" value="S_TKc"/>
    <property type="match status" value="1"/>
</dbReference>
<dbReference type="InterPro" id="IPR017441">
    <property type="entry name" value="Protein_kinase_ATP_BS"/>
</dbReference>
<dbReference type="Proteomes" id="UP001165060">
    <property type="component" value="Unassembled WGS sequence"/>
</dbReference>
<dbReference type="EMBL" id="BRYB01006670">
    <property type="protein sequence ID" value="GMI54696.1"/>
    <property type="molecule type" value="Genomic_DNA"/>
</dbReference>
<comment type="caution">
    <text evidence="9">The sequence shown here is derived from an EMBL/GenBank/DDBJ whole genome shotgun (WGS) entry which is preliminary data.</text>
</comment>
<name>A0ABQ6NCC6_9STRA</name>
<evidence type="ECO:0000256" key="2">
    <source>
        <dbReference type="ARBA" id="ARBA00022679"/>
    </source>
</evidence>
<keyword evidence="10" id="KW-1185">Reference proteome</keyword>
<organism evidence="9 10">
    <name type="scientific">Tetraparma gracilis</name>
    <dbReference type="NCBI Taxonomy" id="2962635"/>
    <lineage>
        <taxon>Eukaryota</taxon>
        <taxon>Sar</taxon>
        <taxon>Stramenopiles</taxon>
        <taxon>Ochrophyta</taxon>
        <taxon>Bolidophyceae</taxon>
        <taxon>Parmales</taxon>
        <taxon>Triparmaceae</taxon>
        <taxon>Tetraparma</taxon>
    </lineage>
</organism>
<dbReference type="Pfam" id="PF00069">
    <property type="entry name" value="Pkinase"/>
    <property type="match status" value="2"/>
</dbReference>
<feature type="region of interest" description="Disordered" evidence="7">
    <location>
        <begin position="374"/>
        <end position="429"/>
    </location>
</feature>
<gene>
    <name evidence="9" type="ORF">TeGR_g9450</name>
</gene>
<dbReference type="PROSITE" id="PS50011">
    <property type="entry name" value="PROTEIN_KINASE_DOM"/>
    <property type="match status" value="1"/>
</dbReference>
<dbReference type="SUPFAM" id="SSF56112">
    <property type="entry name" value="Protein kinase-like (PK-like)"/>
    <property type="match status" value="1"/>
</dbReference>
<evidence type="ECO:0000256" key="7">
    <source>
        <dbReference type="SAM" id="MobiDB-lite"/>
    </source>
</evidence>
<keyword evidence="2" id="KW-0808">Transferase</keyword>
<accession>A0ABQ6NCC6</accession>
<evidence type="ECO:0000256" key="5">
    <source>
        <dbReference type="ARBA" id="ARBA00022840"/>
    </source>
</evidence>
<keyword evidence="5 6" id="KW-0067">ATP-binding</keyword>
<dbReference type="InterPro" id="IPR011009">
    <property type="entry name" value="Kinase-like_dom_sf"/>
</dbReference>
<protein>
    <recommendedName>
        <fullName evidence="8">Protein kinase domain-containing protein</fullName>
    </recommendedName>
</protein>
<keyword evidence="3 6" id="KW-0547">Nucleotide-binding</keyword>
<dbReference type="InterPro" id="IPR000719">
    <property type="entry name" value="Prot_kinase_dom"/>
</dbReference>
<sequence length="702" mass="77906">MGSGSSVSAAGPTVAAPPLSISLTNANLRELLQHCKDCPVCCEDDGASVPGSILSKFYTLRSSVERPVFAQSEDRKACRTCEALRTAFESGRDLRKVLSVSDFDYMGTVGKGGFGSVYKVRRKGTGKLFAMKIQPKEYLIRSTKDLITNRWDKQALYAEHSVMASFREHAGFVKHPNSVKLLVRDMAMALDHMHEHGVMCRDLKPPNILMGSDGRIKLCDFGLTARIEKQVRRKEAGIERQGTESNALFEADSGLESRTMAGGEGLLRKLKTGEEEEEEEEVMEWVKVNRKTICGTTGYRAIEMLAERNVPYLDRVGYDERSDFMVLGIISYYIFVGRRPFLSVEEMVKWEEMHNNLTTDVTDTLVRSVKDDQLDGATPEHSLGQSPMAGARTLRRSMSPTAGSREMGASPVPKGVSAEKKRKVKEEERNKRKFIRDMEMKAFSLSITYPDYCDAAFLDFCERLLDRSMETRMGYEQIKEHPWMQGVAFEPDEIEKEDRGADVMAWVREAASESEGPDYFTSHRGRGSLLRRPSDVENDGDGVVINRKSSLNFAGALSRRFSLGRKSADKAAAAEEAAAAAEEAAAAAAEEAGAEGGERGEDYDAPFLRVIDEVCEKFRRSKKGGIAETYVGRWREEVSGASDALFKDWTYISEDSIRDELEVARQDGWVGAAGAGFGEMNGAMNNYAASDTNRHTDNGENA</sequence>
<evidence type="ECO:0000259" key="8">
    <source>
        <dbReference type="PROSITE" id="PS50011"/>
    </source>
</evidence>
<dbReference type="PROSITE" id="PS00107">
    <property type="entry name" value="PROTEIN_KINASE_ATP"/>
    <property type="match status" value="1"/>
</dbReference>